<evidence type="ECO:0000256" key="1">
    <source>
        <dbReference type="SAM" id="Phobius"/>
    </source>
</evidence>
<organism evidence="2 3">
    <name type="scientific">Neodothiora populina</name>
    <dbReference type="NCBI Taxonomy" id="2781224"/>
    <lineage>
        <taxon>Eukaryota</taxon>
        <taxon>Fungi</taxon>
        <taxon>Dikarya</taxon>
        <taxon>Ascomycota</taxon>
        <taxon>Pezizomycotina</taxon>
        <taxon>Dothideomycetes</taxon>
        <taxon>Dothideomycetidae</taxon>
        <taxon>Dothideales</taxon>
        <taxon>Dothioraceae</taxon>
        <taxon>Neodothiora</taxon>
    </lineage>
</organism>
<dbReference type="PANTHER" id="PTHR28142">
    <property type="entry name" value="MITOCHONDRIAL INNER MEMBRANE I-AAA PROTEASE SUPERCOMPLEX SUBUNIT MGR3-RELATED"/>
    <property type="match status" value="1"/>
</dbReference>
<dbReference type="InterPro" id="IPR011990">
    <property type="entry name" value="TPR-like_helical_dom_sf"/>
</dbReference>
<comment type="caution">
    <text evidence="2">The sequence shown here is derived from an EMBL/GenBank/DDBJ whole genome shotgun (WGS) entry which is preliminary data.</text>
</comment>
<dbReference type="InterPro" id="IPR019734">
    <property type="entry name" value="TPR_rpt"/>
</dbReference>
<dbReference type="PANTHER" id="PTHR28142:SF1">
    <property type="entry name" value="MITOCHONDRIAL INNER MEMBRANE I-AAA PROTEASE SUPERCOMPLEX SUBUNIT MGR3-RELATED"/>
    <property type="match status" value="1"/>
</dbReference>
<protein>
    <recommendedName>
        <fullName evidence="4">TPR domain protein</fullName>
    </recommendedName>
</protein>
<dbReference type="SUPFAM" id="SSF48452">
    <property type="entry name" value="TPR-like"/>
    <property type="match status" value="1"/>
</dbReference>
<keyword evidence="3" id="KW-1185">Reference proteome</keyword>
<dbReference type="EMBL" id="JBFMKM010000009">
    <property type="protein sequence ID" value="KAL1303967.1"/>
    <property type="molecule type" value="Genomic_DNA"/>
</dbReference>
<keyword evidence="1" id="KW-0472">Membrane</keyword>
<gene>
    <name evidence="2" type="ORF">AAFC00_000414</name>
</gene>
<dbReference type="SMART" id="SM00028">
    <property type="entry name" value="TPR"/>
    <property type="match status" value="3"/>
</dbReference>
<name>A0ABR3PD26_9PEZI</name>
<proteinExistence type="predicted"/>
<evidence type="ECO:0000313" key="3">
    <source>
        <dbReference type="Proteomes" id="UP001562354"/>
    </source>
</evidence>
<dbReference type="InterPro" id="IPR040201">
    <property type="entry name" value="Mrg3-like"/>
</dbReference>
<dbReference type="RefSeq" id="XP_069200242.1">
    <property type="nucleotide sequence ID" value="XM_069343861.1"/>
</dbReference>
<dbReference type="CDD" id="cd24145">
    <property type="entry name" value="Mgr3-like"/>
    <property type="match status" value="1"/>
</dbReference>
<reference evidence="2 3" key="1">
    <citation type="submission" date="2024-07" db="EMBL/GenBank/DDBJ databases">
        <title>Draft sequence of the Neodothiora populina.</title>
        <authorList>
            <person name="Drown D.D."/>
            <person name="Schuette U.S."/>
            <person name="Buechlein A.B."/>
            <person name="Rusch D.R."/>
            <person name="Winton L.W."/>
            <person name="Adams G.A."/>
        </authorList>
    </citation>
    <scope>NUCLEOTIDE SEQUENCE [LARGE SCALE GENOMIC DNA]</scope>
    <source>
        <strain evidence="2 3">CPC 39397</strain>
    </source>
</reference>
<dbReference type="Proteomes" id="UP001562354">
    <property type="component" value="Unassembled WGS sequence"/>
</dbReference>
<dbReference type="Gene3D" id="1.25.40.10">
    <property type="entry name" value="Tetratricopeptide repeat domain"/>
    <property type="match status" value="1"/>
</dbReference>
<evidence type="ECO:0000313" key="2">
    <source>
        <dbReference type="EMBL" id="KAL1303967.1"/>
    </source>
</evidence>
<keyword evidence="1" id="KW-1133">Transmembrane helix</keyword>
<dbReference type="GeneID" id="95974117"/>
<accession>A0ABR3PD26</accession>
<feature type="transmembrane region" description="Helical" evidence="1">
    <location>
        <begin position="73"/>
        <end position="94"/>
    </location>
</feature>
<keyword evidence="1" id="KW-0812">Transmembrane</keyword>
<sequence length="422" mass="47430">MFRSPAARALRRTIAVPAAETKTRCLNTLTRPSIRSKLAGQSYLKAQGRRTFASQDSVWTRCKQLYHRHPYQVSLAGVIILFASGCIVYANYLYQSYIIASFHKYPEPVAQKLRRALYYTNTDLQPKEALKYYKQALEIANELGMDPFSDEIIGVKIQVAALMERINNFPKAIEVLEILKRDMLNWEELLGGLERNKQKRTRVLKQAIAVSVKLGELYSNPYVQDPKTAEERLVWAVETTLREKARREKANVNSEEEGEWMDDNEIGASLEALAHNYEEQDKHYLATPLFLQALSLKPTQDCHSVTLMNNLSISLAQQNPPASLIAQGEAPPSRKALVANATQWAEKAIQVAAGITPPVRDEECDYACAVALHNLGEFAEMNNNVKEARSKYREAISLAKGLGFQEGLDNSSEALRRVTKAG</sequence>
<evidence type="ECO:0008006" key="4">
    <source>
        <dbReference type="Google" id="ProtNLM"/>
    </source>
</evidence>